<feature type="region of interest" description="Disordered" evidence="1">
    <location>
        <begin position="1"/>
        <end position="50"/>
    </location>
</feature>
<evidence type="ECO:0000313" key="3">
    <source>
        <dbReference type="Proteomes" id="UP001295444"/>
    </source>
</evidence>
<keyword evidence="3" id="KW-1185">Reference proteome</keyword>
<evidence type="ECO:0000256" key="1">
    <source>
        <dbReference type="SAM" id="MobiDB-lite"/>
    </source>
</evidence>
<proteinExistence type="predicted"/>
<feature type="non-terminal residue" evidence="2">
    <location>
        <position position="259"/>
    </location>
</feature>
<feature type="compositionally biased region" description="Basic and acidic residues" evidence="1">
    <location>
        <begin position="134"/>
        <end position="151"/>
    </location>
</feature>
<feature type="region of interest" description="Disordered" evidence="1">
    <location>
        <begin position="129"/>
        <end position="172"/>
    </location>
</feature>
<feature type="compositionally biased region" description="Basic and acidic residues" evidence="1">
    <location>
        <begin position="8"/>
        <end position="46"/>
    </location>
</feature>
<organism evidence="2 3">
    <name type="scientific">Pelobates cultripes</name>
    <name type="common">Western spadefoot toad</name>
    <dbReference type="NCBI Taxonomy" id="61616"/>
    <lineage>
        <taxon>Eukaryota</taxon>
        <taxon>Metazoa</taxon>
        <taxon>Chordata</taxon>
        <taxon>Craniata</taxon>
        <taxon>Vertebrata</taxon>
        <taxon>Euteleostomi</taxon>
        <taxon>Amphibia</taxon>
        <taxon>Batrachia</taxon>
        <taxon>Anura</taxon>
        <taxon>Pelobatoidea</taxon>
        <taxon>Pelobatidae</taxon>
        <taxon>Pelobates</taxon>
    </lineage>
</organism>
<dbReference type="Proteomes" id="UP001295444">
    <property type="component" value="Chromosome 01"/>
</dbReference>
<sequence>MENVELDTLERPAQSEKEISDESAVEHPSDLNEGKRDENEGTEQRKRGSRIRRALRALHCRFSNIDINTEREATASILSSRPSEHSGGLLQRCVSGLSQIRKRWKQRTATLVKNETNEVEEICADCIEDVEPDTQERPPQNEKKTSDEKAIEPLSDLDEDDRVENEGTKQRKRGPLLRQALRALCCSLSNTDSSMDREAAASIPSFDPLEHSGGAVEVCQWPVSNKEEVEAENYNCPFITIKFIKIFTLSILIHDFAGT</sequence>
<name>A0AAD1VMI5_PELCU</name>
<dbReference type="AlphaFoldDB" id="A0AAD1VMI5"/>
<dbReference type="EMBL" id="OW240912">
    <property type="protein sequence ID" value="CAH2225305.1"/>
    <property type="molecule type" value="Genomic_DNA"/>
</dbReference>
<evidence type="ECO:0000313" key="2">
    <source>
        <dbReference type="EMBL" id="CAH2225305.1"/>
    </source>
</evidence>
<protein>
    <submittedName>
        <fullName evidence="2">Uncharacterized protein</fullName>
    </submittedName>
</protein>
<accession>A0AAD1VMI5</accession>
<reference evidence="2" key="1">
    <citation type="submission" date="2022-03" db="EMBL/GenBank/DDBJ databases">
        <authorList>
            <person name="Alioto T."/>
            <person name="Alioto T."/>
            <person name="Gomez Garrido J."/>
        </authorList>
    </citation>
    <scope>NUCLEOTIDE SEQUENCE</scope>
</reference>
<gene>
    <name evidence="2" type="ORF">PECUL_23A056579</name>
</gene>